<feature type="domain" description="tRNA-specific 2-thiouridylase MnmA-like C-terminal" evidence="11">
    <location>
        <begin position="335"/>
        <end position="398"/>
    </location>
</feature>
<dbReference type="Pfam" id="PF03054">
    <property type="entry name" value="tRNA_Me_trans"/>
    <property type="match status" value="1"/>
</dbReference>
<comment type="similarity">
    <text evidence="10">Belongs to the MnmA/TRMU family.</text>
</comment>
<dbReference type="Proteomes" id="UP000005573">
    <property type="component" value="Unassembled WGS sequence"/>
</dbReference>
<dbReference type="NCBIfam" id="NF001138">
    <property type="entry name" value="PRK00143.1"/>
    <property type="match status" value="1"/>
</dbReference>
<dbReference type="InterPro" id="IPR014729">
    <property type="entry name" value="Rossmann-like_a/b/a_fold"/>
</dbReference>
<keyword evidence="3 10" id="KW-0819">tRNA processing</keyword>
<sequence>MGSLRRKNLAKILVGLSGGVDSAVATARLQAAGHEVSGFFMQLESPSRPWSRPVTSAEPVDALADAHRVADFLGVELQVWDLAERFNRVVMDSFVQAYRDGLTPNPCVHCNRFIKFGYVIERARREGFDYVATGHYARLWRPGQAGLIPVGVPPTVGEGAFPDFALLRGSAIGKDQSYVLAGARAEALARAVFPLGDVTDKAATRAEAEALGIPVAGKRDSFDICFIPDGDTRGFLRGCIGAALGPIVDEDGAVVGSHDGAFQYTVGQRRGLHIPRPHQDGAPRYVVGTDAETNTVFVAPRQALTVTEIQAGPAVNWLTDPTRLGLGATGEGELDPVGLTIQFRAHGQPVTPRAVHLESGTDGTKLQVALPPTAGVTGVAPGQSLVLYQDSSQGDRVIAQATITATDCGLDL</sequence>
<evidence type="ECO:0000256" key="6">
    <source>
        <dbReference type="ARBA" id="ARBA00022884"/>
    </source>
</evidence>
<comment type="catalytic activity">
    <reaction evidence="8 10">
        <text>S-sulfanyl-L-cysteinyl-[protein] + uridine(34) in tRNA + AH2 + ATP = 2-thiouridine(34) in tRNA + L-cysteinyl-[protein] + A + AMP + diphosphate + H(+)</text>
        <dbReference type="Rhea" id="RHEA:47032"/>
        <dbReference type="Rhea" id="RHEA-COMP:10131"/>
        <dbReference type="Rhea" id="RHEA-COMP:11726"/>
        <dbReference type="Rhea" id="RHEA-COMP:11727"/>
        <dbReference type="Rhea" id="RHEA-COMP:11728"/>
        <dbReference type="ChEBI" id="CHEBI:13193"/>
        <dbReference type="ChEBI" id="CHEBI:15378"/>
        <dbReference type="ChEBI" id="CHEBI:17499"/>
        <dbReference type="ChEBI" id="CHEBI:29950"/>
        <dbReference type="ChEBI" id="CHEBI:30616"/>
        <dbReference type="ChEBI" id="CHEBI:33019"/>
        <dbReference type="ChEBI" id="CHEBI:61963"/>
        <dbReference type="ChEBI" id="CHEBI:65315"/>
        <dbReference type="ChEBI" id="CHEBI:87170"/>
        <dbReference type="ChEBI" id="CHEBI:456215"/>
        <dbReference type="EC" id="2.8.1.13"/>
    </reaction>
</comment>
<organism evidence="13 14">
    <name type="scientific">Mobiluncus curtisii ATCC 51333</name>
    <dbReference type="NCBI Taxonomy" id="887326"/>
    <lineage>
        <taxon>Bacteria</taxon>
        <taxon>Bacillati</taxon>
        <taxon>Actinomycetota</taxon>
        <taxon>Actinomycetes</taxon>
        <taxon>Actinomycetales</taxon>
        <taxon>Actinomycetaceae</taxon>
        <taxon>Mobiluncus</taxon>
    </lineage>
</organism>
<dbReference type="SUPFAM" id="SSF52402">
    <property type="entry name" value="Adenine nucleotide alpha hydrolases-like"/>
    <property type="match status" value="1"/>
</dbReference>
<dbReference type="CDD" id="cd01998">
    <property type="entry name" value="MnmA_TRMU-like"/>
    <property type="match status" value="1"/>
</dbReference>
<dbReference type="Gene3D" id="3.40.50.620">
    <property type="entry name" value="HUPs"/>
    <property type="match status" value="1"/>
</dbReference>
<dbReference type="FunFam" id="2.30.30.280:FF:000001">
    <property type="entry name" value="tRNA-specific 2-thiouridylase MnmA"/>
    <property type="match status" value="1"/>
</dbReference>
<dbReference type="Pfam" id="PF20258">
    <property type="entry name" value="tRNA_Me_trans_C"/>
    <property type="match status" value="1"/>
</dbReference>
<feature type="binding site" evidence="10">
    <location>
        <begin position="15"/>
        <end position="22"/>
    </location>
    <ligand>
        <name>ATP</name>
        <dbReference type="ChEBI" id="CHEBI:30616"/>
    </ligand>
</feature>
<feature type="region of interest" description="Interaction with tRNA" evidence="10">
    <location>
        <begin position="174"/>
        <end position="176"/>
    </location>
</feature>
<dbReference type="GO" id="GO:0008168">
    <property type="term" value="F:methyltransferase activity"/>
    <property type="evidence" value="ECO:0007669"/>
    <property type="project" value="UniProtKB-KW"/>
</dbReference>
<feature type="binding site" evidence="10">
    <location>
        <position position="41"/>
    </location>
    <ligand>
        <name>ATP</name>
        <dbReference type="ChEBI" id="CHEBI:30616"/>
    </ligand>
</feature>
<keyword evidence="13" id="KW-0489">Methyltransferase</keyword>
<dbReference type="GO" id="GO:0103016">
    <property type="term" value="F:tRNA-uridine 2-sulfurtransferase activity"/>
    <property type="evidence" value="ECO:0007669"/>
    <property type="project" value="UniProtKB-EC"/>
</dbReference>
<dbReference type="PANTHER" id="PTHR11933:SF5">
    <property type="entry name" value="MITOCHONDRIAL TRNA-SPECIFIC 2-THIOURIDYLASE 1"/>
    <property type="match status" value="1"/>
</dbReference>
<protein>
    <recommendedName>
        <fullName evidence="10">tRNA-specific 2-thiouridylase MnmA</fullName>
        <ecNumber evidence="10">2.8.1.13</ecNumber>
    </recommendedName>
</protein>
<evidence type="ECO:0000256" key="10">
    <source>
        <dbReference type="HAMAP-Rule" id="MF_00144"/>
    </source>
</evidence>
<feature type="active site" description="Nucleophile" evidence="10">
    <location>
        <position position="110"/>
    </location>
</feature>
<evidence type="ECO:0000256" key="1">
    <source>
        <dbReference type="ARBA" id="ARBA00022555"/>
    </source>
</evidence>
<evidence type="ECO:0000256" key="4">
    <source>
        <dbReference type="ARBA" id="ARBA00022741"/>
    </source>
</evidence>
<proteinExistence type="inferred from homology"/>
<dbReference type="EC" id="2.8.1.13" evidence="10"/>
<evidence type="ECO:0000256" key="5">
    <source>
        <dbReference type="ARBA" id="ARBA00022840"/>
    </source>
</evidence>
<name>E6LXS7_9ACTO</name>
<accession>E6LXS7</accession>
<dbReference type="HAMAP" id="MF_00144">
    <property type="entry name" value="tRNA_thiouridyl_MnmA"/>
    <property type="match status" value="1"/>
</dbReference>
<evidence type="ECO:0000259" key="12">
    <source>
        <dbReference type="Pfam" id="PF20259"/>
    </source>
</evidence>
<keyword evidence="5 10" id="KW-0067">ATP-binding</keyword>
<dbReference type="GO" id="GO:0002143">
    <property type="term" value="P:tRNA wobble position uridine thiolation"/>
    <property type="evidence" value="ECO:0007669"/>
    <property type="project" value="TreeGrafter"/>
</dbReference>
<dbReference type="InterPro" id="IPR023382">
    <property type="entry name" value="MnmA-like_central_sf"/>
</dbReference>
<dbReference type="GO" id="GO:0005737">
    <property type="term" value="C:cytoplasm"/>
    <property type="evidence" value="ECO:0007669"/>
    <property type="project" value="UniProtKB-SubCell"/>
</dbReference>
<feature type="site" description="Interaction with tRNA" evidence="10">
    <location>
        <position position="135"/>
    </location>
</feature>
<feature type="site" description="Interaction with tRNA" evidence="10">
    <location>
        <position position="383"/>
    </location>
</feature>
<dbReference type="InterPro" id="IPR046884">
    <property type="entry name" value="MnmA-like_central"/>
</dbReference>
<dbReference type="GO" id="GO:0032259">
    <property type="term" value="P:methylation"/>
    <property type="evidence" value="ECO:0007669"/>
    <property type="project" value="UniProtKB-KW"/>
</dbReference>
<evidence type="ECO:0000256" key="9">
    <source>
        <dbReference type="ARBA" id="ARBA00056575"/>
    </source>
</evidence>
<keyword evidence="6 10" id="KW-0694">RNA-binding</keyword>
<dbReference type="Gene3D" id="2.30.30.280">
    <property type="entry name" value="Adenine nucleotide alpha hydrolases-like domains"/>
    <property type="match status" value="1"/>
</dbReference>
<evidence type="ECO:0000313" key="14">
    <source>
        <dbReference type="Proteomes" id="UP000005573"/>
    </source>
</evidence>
<dbReference type="InterPro" id="IPR004506">
    <property type="entry name" value="MnmA-like"/>
</dbReference>
<evidence type="ECO:0000313" key="13">
    <source>
        <dbReference type="EMBL" id="EFU80444.1"/>
    </source>
</evidence>
<dbReference type="NCBIfam" id="TIGR00420">
    <property type="entry name" value="trmU"/>
    <property type="match status" value="1"/>
</dbReference>
<dbReference type="EMBL" id="AEPY01000004">
    <property type="protein sequence ID" value="EFU80444.1"/>
    <property type="molecule type" value="Genomic_DNA"/>
</dbReference>
<dbReference type="AlphaFoldDB" id="E6LXS7"/>
<keyword evidence="7" id="KW-1015">Disulfide bond</keyword>
<dbReference type="Pfam" id="PF20259">
    <property type="entry name" value="tRNA_Me_trans_M"/>
    <property type="match status" value="1"/>
</dbReference>
<evidence type="ECO:0000259" key="11">
    <source>
        <dbReference type="Pfam" id="PF20258"/>
    </source>
</evidence>
<evidence type="ECO:0000256" key="2">
    <source>
        <dbReference type="ARBA" id="ARBA00022679"/>
    </source>
</evidence>
<dbReference type="Gene3D" id="2.40.30.10">
    <property type="entry name" value="Translation factors"/>
    <property type="match status" value="1"/>
</dbReference>
<dbReference type="GO" id="GO:0000049">
    <property type="term" value="F:tRNA binding"/>
    <property type="evidence" value="ECO:0007669"/>
    <property type="project" value="UniProtKB-KW"/>
</dbReference>
<gene>
    <name evidence="13" type="primary">trmU</name>
    <name evidence="10" type="synonym">mnmA</name>
    <name evidence="13" type="ORF">HMPREF0388_0664</name>
</gene>
<keyword evidence="10" id="KW-0963">Cytoplasm</keyword>
<dbReference type="InterPro" id="IPR046885">
    <property type="entry name" value="MnmA-like_C"/>
</dbReference>
<comment type="subcellular location">
    <subcellularLocation>
        <location evidence="10">Cytoplasm</location>
    </subcellularLocation>
</comment>
<dbReference type="HOGENOM" id="CLU_035188_0_2_11"/>
<comment type="caution">
    <text evidence="13">The sequence shown here is derived from an EMBL/GenBank/DDBJ whole genome shotgun (WGS) entry which is preliminary data.</text>
</comment>
<dbReference type="PANTHER" id="PTHR11933">
    <property type="entry name" value="TRNA 5-METHYLAMINOMETHYL-2-THIOURIDYLATE -METHYLTRANSFERASE"/>
    <property type="match status" value="1"/>
</dbReference>
<comment type="function">
    <text evidence="9 10">Catalyzes the 2-thiolation of uridine at the wobble position (U34) of tRNA, leading to the formation of s(2)U34.</text>
</comment>
<evidence type="ECO:0000256" key="8">
    <source>
        <dbReference type="ARBA" id="ARBA00051542"/>
    </source>
</evidence>
<evidence type="ECO:0000256" key="7">
    <source>
        <dbReference type="ARBA" id="ARBA00023157"/>
    </source>
</evidence>
<keyword evidence="4 10" id="KW-0547">Nucleotide-binding</keyword>
<feature type="active site" description="Cysteine persulfide intermediate" evidence="10">
    <location>
        <position position="225"/>
    </location>
</feature>
<feature type="binding site" evidence="10">
    <location>
        <position position="134"/>
    </location>
    <ligand>
        <name>ATP</name>
        <dbReference type="ChEBI" id="CHEBI:30616"/>
    </ligand>
</feature>
<dbReference type="GO" id="GO:0005524">
    <property type="term" value="F:ATP binding"/>
    <property type="evidence" value="ECO:0007669"/>
    <property type="project" value="UniProtKB-KW"/>
</dbReference>
<reference evidence="13 14" key="1">
    <citation type="submission" date="2010-12" db="EMBL/GenBank/DDBJ databases">
        <authorList>
            <person name="Muzny D."/>
            <person name="Qin X."/>
            <person name="Deng J."/>
            <person name="Jiang H."/>
            <person name="Liu Y."/>
            <person name="Qu J."/>
            <person name="Song X.-Z."/>
            <person name="Zhang L."/>
            <person name="Thornton R."/>
            <person name="Coyle M."/>
            <person name="Francisco L."/>
            <person name="Jackson L."/>
            <person name="Javaid M."/>
            <person name="Korchina V."/>
            <person name="Kovar C."/>
            <person name="Mata R."/>
            <person name="Mathew T."/>
            <person name="Ngo R."/>
            <person name="Nguyen L."/>
            <person name="Nguyen N."/>
            <person name="Okwuonu G."/>
            <person name="Ongeri F."/>
            <person name="Pham C."/>
            <person name="Simmons D."/>
            <person name="Wilczek-Boney K."/>
            <person name="Hale W."/>
            <person name="Jakkamsetti A."/>
            <person name="Pham P."/>
            <person name="Ruth R."/>
            <person name="San Lucas F."/>
            <person name="Warren J."/>
            <person name="Zhang J."/>
            <person name="Zhao Z."/>
            <person name="Zhou C."/>
            <person name="Zhu D."/>
            <person name="Lee S."/>
            <person name="Bess C."/>
            <person name="Blankenburg K."/>
            <person name="Forbes L."/>
            <person name="Fu Q."/>
            <person name="Gubbala S."/>
            <person name="Hirani K."/>
            <person name="Jayaseelan J.C."/>
            <person name="Lara F."/>
            <person name="Munidasa M."/>
            <person name="Palculict T."/>
            <person name="Patil S."/>
            <person name="Pu L.-L."/>
            <person name="Saada N."/>
            <person name="Tang L."/>
            <person name="Weissenberger G."/>
            <person name="Zhu Y."/>
            <person name="Hemphill L."/>
            <person name="Shang Y."/>
            <person name="Youmans B."/>
            <person name="Ayvaz T."/>
            <person name="Ross M."/>
            <person name="Santibanez J."/>
            <person name="Aqrawi P."/>
            <person name="Gross S."/>
            <person name="Joshi V."/>
            <person name="Fowler G."/>
            <person name="Nazareth L."/>
            <person name="Reid J."/>
            <person name="Worley K."/>
            <person name="Petrosino J."/>
            <person name="Highlander S."/>
            <person name="Gibbs R."/>
        </authorList>
    </citation>
    <scope>NUCLEOTIDE SEQUENCE [LARGE SCALE GENOMIC DNA]</scope>
    <source>
        <strain evidence="13 14">ATCC 51333</strain>
    </source>
</reference>
<comment type="caution">
    <text evidence="10">Lacks conserved residue(s) required for the propagation of feature annotation.</text>
</comment>
<keyword evidence="1 10" id="KW-0820">tRNA-binding</keyword>
<evidence type="ECO:0000256" key="3">
    <source>
        <dbReference type="ARBA" id="ARBA00022694"/>
    </source>
</evidence>
<keyword evidence="2 10" id="KW-0808">Transferase</keyword>
<feature type="domain" description="tRNA-specific 2-thiouridylase MnmA-like central" evidence="12">
    <location>
        <begin position="234"/>
        <end position="299"/>
    </location>
</feature>